<keyword evidence="2" id="KW-0880">Kelch repeat</keyword>
<feature type="domain" description="Host cell factor Kelch-repeats" evidence="6">
    <location>
        <begin position="7"/>
        <end position="349"/>
    </location>
</feature>
<dbReference type="PANTHER" id="PTHR46003">
    <property type="entry name" value="HOST CELL FACTOR"/>
    <property type="match status" value="1"/>
</dbReference>
<gene>
    <name evidence="7" type="ORF">KUTeg_021106</name>
</gene>
<dbReference type="InterPro" id="IPR036116">
    <property type="entry name" value="FN3_sf"/>
</dbReference>
<comment type="subcellular location">
    <subcellularLocation>
        <location evidence="1">Nucleus</location>
    </subcellularLocation>
</comment>
<feature type="compositionally biased region" description="Basic and acidic residues" evidence="5">
    <location>
        <begin position="1439"/>
        <end position="1449"/>
    </location>
</feature>
<comment type="caution">
    <text evidence="7">The sequence shown here is derived from an EMBL/GenBank/DDBJ whole genome shotgun (WGS) entry which is preliminary data.</text>
</comment>
<dbReference type="InterPro" id="IPR013783">
    <property type="entry name" value="Ig-like_fold"/>
</dbReference>
<dbReference type="Proteomes" id="UP001217089">
    <property type="component" value="Unassembled WGS sequence"/>
</dbReference>
<feature type="compositionally biased region" description="Polar residues" evidence="5">
    <location>
        <begin position="1281"/>
        <end position="1297"/>
    </location>
</feature>
<keyword evidence="4" id="KW-0539">Nucleus</keyword>
<dbReference type="EMBL" id="JARBDR010000918">
    <property type="protein sequence ID" value="KAJ8302119.1"/>
    <property type="molecule type" value="Genomic_DNA"/>
</dbReference>
<dbReference type="InterPro" id="IPR059124">
    <property type="entry name" value="Kelch_HCF"/>
</dbReference>
<evidence type="ECO:0000256" key="5">
    <source>
        <dbReference type="SAM" id="MobiDB-lite"/>
    </source>
</evidence>
<dbReference type="Pfam" id="PF13854">
    <property type="entry name" value="Kelch_HCF"/>
    <property type="match status" value="1"/>
</dbReference>
<dbReference type="InterPro" id="IPR015915">
    <property type="entry name" value="Kelch-typ_b-propeller"/>
</dbReference>
<dbReference type="PANTHER" id="PTHR46003:SF1">
    <property type="entry name" value="HOST CELL FACTOR"/>
    <property type="match status" value="1"/>
</dbReference>
<keyword evidence="8" id="KW-1185">Reference proteome</keyword>
<dbReference type="SUPFAM" id="SSF117281">
    <property type="entry name" value="Kelch motif"/>
    <property type="match status" value="1"/>
</dbReference>
<evidence type="ECO:0000313" key="7">
    <source>
        <dbReference type="EMBL" id="KAJ8302119.1"/>
    </source>
</evidence>
<feature type="region of interest" description="Disordered" evidence="5">
    <location>
        <begin position="1438"/>
        <end position="1458"/>
    </location>
</feature>
<dbReference type="Gene3D" id="2.120.10.80">
    <property type="entry name" value="Kelch-type beta propeller"/>
    <property type="match status" value="2"/>
</dbReference>
<reference evidence="7 8" key="1">
    <citation type="submission" date="2022-12" db="EMBL/GenBank/DDBJ databases">
        <title>Chromosome-level genome of Tegillarca granosa.</title>
        <authorList>
            <person name="Kim J."/>
        </authorList>
    </citation>
    <scope>NUCLEOTIDE SEQUENCE [LARGE SCALE GENOMIC DNA]</scope>
    <source>
        <strain evidence="7">Teg-2019</strain>
        <tissue evidence="7">Adductor muscle</tissue>
    </source>
</reference>
<evidence type="ECO:0000313" key="8">
    <source>
        <dbReference type="Proteomes" id="UP001217089"/>
    </source>
</evidence>
<evidence type="ECO:0000259" key="6">
    <source>
        <dbReference type="Pfam" id="PF13854"/>
    </source>
</evidence>
<evidence type="ECO:0000256" key="3">
    <source>
        <dbReference type="ARBA" id="ARBA00022737"/>
    </source>
</evidence>
<keyword evidence="3" id="KW-0677">Repeat</keyword>
<dbReference type="InterPro" id="IPR043536">
    <property type="entry name" value="HCF1/2"/>
</dbReference>
<proteinExistence type="predicted"/>
<dbReference type="InterPro" id="IPR003961">
    <property type="entry name" value="FN3_dom"/>
</dbReference>
<dbReference type="Gene3D" id="6.10.250.2590">
    <property type="match status" value="1"/>
</dbReference>
<name>A0ABQ9E9T6_TEGGR</name>
<dbReference type="CDD" id="cd00063">
    <property type="entry name" value="FN3"/>
    <property type="match status" value="2"/>
</dbReference>
<sequence>MAAPILKWKRVSNTSGPCPRPRHGHRAVAIKDLMVVFGGGNEGIVDELHVYNTATNQWFVPAVRGDIPPGCAAYGFVCDGTRILVFGGMVEYGKYSNELYELQASRWEWKRLKPKPPKIGPPPCPRLGHSFTLVGNKAYLFGGLANDSEDPKNNIPRYLNDLYTLELKQNSSTLTWDQPPTVGQPPPPRESHTCAGFIEKDGKRPRLIVYGGMSGCRLGDLWMLEIDHNTWTKPIVQGIAPLPRSLHSATVIGSRMFVFGGWVPLVMDDVKVATHEKEWKCTNSLASLNLETMTWEPLAMEVFEDALPRARAGHCAVAIHSRLYIWSGRDGYRKAWNNQVCFKDLWFLETEKPPAPTRVQLVRASTNTLEVCWGSVPTADAFLLQLQKYDLPPAQAMTPTAVPQTNPLTKAITSPQNPTVVRTPTQVTAVARQKAPITVTPVSQQIRVASPQTQVINVGQVPQKTQIITTKIPGTHGTQIITNPATTAPASGIKVVTPTIVTPTGVKVTPVQQKITVVTSASSPATQTVRVATPGATILKSTPGSIQQTVGGKQIITVHKAGAAGTGTGQPQIVTLTKGPLPQGATIVKLVTTQAGGTGKPTAIITTSQPGQTPSTILGISSVQPQTASTRTIIKTIPSSVLSMAKAGTHTVTTQAGSKTIVIAAPKGTAGSLSGTPHKIISSVPKIGGTGNTQFIVVSPQSGVTGATTITQGGKPLTVTTLPVPASTQQVVTGTQQQIISASVSPVSKPVVSIVSSTGQQIGGSIVKTISASPAAQISAGASGTSLLFNTIASTQSTPSTPTISLITQPSISHAPVTMTTQAVTGTPIQVRTQGMTSTPKPVQITINPGTNVASASGIVNPVVITQQQAAALATQVAQVVSEESTVTPANVCTDGHNCPGDETSQAQTGVCTDGHNCPGDETNQAQTGVCTDGHNCPGDETSQAQTGVCTDGHNCPGDETSQAQTGVCTDGHNCPGDETSQAQTGVCTDGHNCPGDETNQAQTGVCTDGHNCPGDETNQSQTGVCTDGHNCPGDETNQSQTGVCTDGHNCPGDDNNGQSQTGVCTDGHNCPGDENNGQSQTGVCTDGHNCPGDENNGQSQSGVCTDGHNCPGDENNGQSQSQTGVCTDGHNCPGDENNGQSQSQTGVCTDGHNCPGDENNGQSQTSTGVCTDGHNCPGDENNGQSQSQTGVCTDGHNCPGDENGSAQNNTTDSVSNQVESFSAEQAAQLLDTDQGVSENPDQAALEGVLDLPQVVGSDAATIDAPVEGSSDPADAAQIPVSGSTDNSAVTSDSALSDPSALVTEPLKTDSEPMDTSLSDIMPQLPDSITQQQGAASLEDLGADTSSQLPAEQQAMLDAAQAASTQHALLQPKEEPMDTTTATAVASITPVPTLSMGGTGVDAAAVDSDPLATLATAAISSANNVIPGVKQEFSNNGSKLDEVKQEPKGDGPGVKLSTTPVKKDAHQWYDVGIIKGTSCVVSHYYLSSEAMQGNGDVGGNIKQDIDVVSVPDHSVLKKQELLPGTAYKFRVAGINACGRGTFSEISAFKTCLPGYPGAPSAIKISKSTEGAHLSWEPPQNTAGKITEYSVYLAVRNAASTVDQKPGTPAQLAFVRVYCGPNPTCTVTTASLASAHIDYTTKPAIIFRIAARNEKGYGPATQVRRQQLASMGPIKKIKTEDDHLTQ</sequence>
<evidence type="ECO:0000256" key="4">
    <source>
        <dbReference type="ARBA" id="ARBA00023242"/>
    </source>
</evidence>
<dbReference type="SUPFAM" id="SSF49265">
    <property type="entry name" value="Fibronectin type III"/>
    <property type="match status" value="1"/>
</dbReference>
<protein>
    <recommendedName>
        <fullName evidence="6">Host cell factor Kelch-repeats domain-containing protein</fullName>
    </recommendedName>
</protein>
<dbReference type="Gene3D" id="2.60.40.10">
    <property type="entry name" value="Immunoglobulins"/>
    <property type="match status" value="2"/>
</dbReference>
<accession>A0ABQ9E9T6</accession>
<organism evidence="7 8">
    <name type="scientific">Tegillarca granosa</name>
    <name type="common">Malaysian cockle</name>
    <name type="synonym">Anadara granosa</name>
    <dbReference type="NCBI Taxonomy" id="220873"/>
    <lineage>
        <taxon>Eukaryota</taxon>
        <taxon>Metazoa</taxon>
        <taxon>Spiralia</taxon>
        <taxon>Lophotrochozoa</taxon>
        <taxon>Mollusca</taxon>
        <taxon>Bivalvia</taxon>
        <taxon>Autobranchia</taxon>
        <taxon>Pteriomorphia</taxon>
        <taxon>Arcoida</taxon>
        <taxon>Arcoidea</taxon>
        <taxon>Arcidae</taxon>
        <taxon>Tegillarca</taxon>
    </lineage>
</organism>
<feature type="region of interest" description="Disordered" evidence="5">
    <location>
        <begin position="1264"/>
        <end position="1322"/>
    </location>
</feature>
<evidence type="ECO:0000256" key="1">
    <source>
        <dbReference type="ARBA" id="ARBA00004123"/>
    </source>
</evidence>
<evidence type="ECO:0000256" key="2">
    <source>
        <dbReference type="ARBA" id="ARBA00022441"/>
    </source>
</evidence>